<evidence type="ECO:0000259" key="4">
    <source>
        <dbReference type="SMART" id="SM00563"/>
    </source>
</evidence>
<comment type="pathway">
    <text evidence="1">Lipid metabolism.</text>
</comment>
<keyword evidence="6" id="KW-1185">Reference proteome</keyword>
<dbReference type="RefSeq" id="WP_069296459.1">
    <property type="nucleotide sequence ID" value="NZ_MCRI01000024.1"/>
</dbReference>
<comment type="caution">
    <text evidence="5">The sequence shown here is derived from an EMBL/GenBank/DDBJ whole genome shotgun (WGS) entry which is preliminary data.</text>
</comment>
<evidence type="ECO:0000313" key="5">
    <source>
        <dbReference type="EMBL" id="ODN66234.1"/>
    </source>
</evidence>
<protein>
    <submittedName>
        <fullName evidence="5">Bifunctional protein Aas</fullName>
    </submittedName>
</protein>
<dbReference type="InterPro" id="IPR002123">
    <property type="entry name" value="Plipid/glycerol_acylTrfase"/>
</dbReference>
<dbReference type="PATRIC" id="fig|291169.3.peg.2050"/>
<dbReference type="CDD" id="cd07989">
    <property type="entry name" value="LPLAT_AGPAT-like"/>
    <property type="match status" value="1"/>
</dbReference>
<gene>
    <name evidence="5" type="primary">aas</name>
    <name evidence="5" type="ORF">A9E74_02040</name>
</gene>
<evidence type="ECO:0000256" key="2">
    <source>
        <dbReference type="ARBA" id="ARBA00022679"/>
    </source>
</evidence>
<dbReference type="AlphaFoldDB" id="A0A1E3GQC8"/>
<dbReference type="PANTHER" id="PTHR10434">
    <property type="entry name" value="1-ACYL-SN-GLYCEROL-3-PHOSPHATE ACYLTRANSFERASE"/>
    <property type="match status" value="1"/>
</dbReference>
<dbReference type="GO" id="GO:0003841">
    <property type="term" value="F:1-acylglycerol-3-phosphate O-acyltransferase activity"/>
    <property type="evidence" value="ECO:0007669"/>
    <property type="project" value="TreeGrafter"/>
</dbReference>
<keyword evidence="2" id="KW-0808">Transferase</keyword>
<feature type="domain" description="Phospholipid/glycerol acyltransferase" evidence="4">
    <location>
        <begin position="62"/>
        <end position="175"/>
    </location>
</feature>
<dbReference type="STRING" id="291169.A9E74_02040"/>
<dbReference type="Pfam" id="PF01553">
    <property type="entry name" value="Acyltransferase"/>
    <property type="match status" value="1"/>
</dbReference>
<keyword evidence="3" id="KW-0012">Acyltransferase</keyword>
<dbReference type="SMART" id="SM00563">
    <property type="entry name" value="PlsC"/>
    <property type="match status" value="1"/>
</dbReference>
<dbReference type="Proteomes" id="UP000094379">
    <property type="component" value="Unassembled WGS sequence"/>
</dbReference>
<accession>A0A1E3GQC8</accession>
<proteinExistence type="predicted"/>
<organism evidence="5 6">
    <name type="scientific">Methylophaga muralis</name>
    <dbReference type="NCBI Taxonomy" id="291169"/>
    <lineage>
        <taxon>Bacteria</taxon>
        <taxon>Pseudomonadati</taxon>
        <taxon>Pseudomonadota</taxon>
        <taxon>Gammaproteobacteria</taxon>
        <taxon>Thiotrichales</taxon>
        <taxon>Piscirickettsiaceae</taxon>
        <taxon>Methylophaga</taxon>
    </lineage>
</organism>
<dbReference type="SUPFAM" id="SSF69593">
    <property type="entry name" value="Glycerol-3-phosphate (1)-acyltransferase"/>
    <property type="match status" value="1"/>
</dbReference>
<sequence>MIVYFTIVIFIAVVIWFIGLQNAKADWGGPSVNWLDGWTRLICRYIHRLPEQKIALPETGPAIVVANHVSGVDPLLLISASTRPLRFLIAREEYERPIVHWLFKKAGCIPVDRTGRPEQALRQALRALQQGEIIALFPHGKIHLDSDPPRKIKGGVGRLASWSSAPVFPVRIDGVTAQGKVFTAPFVPSRVQLTMSPALHCSTETMLQCLQDISSAIETPAGIKKN</sequence>
<name>A0A1E3GQC8_9GAMM</name>
<dbReference type="GO" id="GO:0006654">
    <property type="term" value="P:phosphatidic acid biosynthetic process"/>
    <property type="evidence" value="ECO:0007669"/>
    <property type="project" value="TreeGrafter"/>
</dbReference>
<evidence type="ECO:0000313" key="6">
    <source>
        <dbReference type="Proteomes" id="UP000094379"/>
    </source>
</evidence>
<reference evidence="5 6" key="1">
    <citation type="submission" date="2016-07" db="EMBL/GenBank/DDBJ databases">
        <title>Draft Genome Sequence of Methylophaga muralis Bur 1.</title>
        <authorList>
            <person name="Vasilenko O.V."/>
            <person name="Doronina N.V."/>
            <person name="Shmareva M.N."/>
            <person name="Tarlachkov S.V."/>
            <person name="Mustakhimov I."/>
            <person name="Trotsenko Y.A."/>
        </authorList>
    </citation>
    <scope>NUCLEOTIDE SEQUENCE [LARGE SCALE GENOMIC DNA]</scope>
    <source>
        <strain evidence="5 6">Bur 1</strain>
    </source>
</reference>
<dbReference type="EMBL" id="MCRI01000024">
    <property type="protein sequence ID" value="ODN66234.1"/>
    <property type="molecule type" value="Genomic_DNA"/>
</dbReference>
<dbReference type="PANTHER" id="PTHR10434:SF11">
    <property type="entry name" value="1-ACYL-SN-GLYCEROL-3-PHOSPHATE ACYLTRANSFERASE"/>
    <property type="match status" value="1"/>
</dbReference>
<evidence type="ECO:0000256" key="3">
    <source>
        <dbReference type="ARBA" id="ARBA00023315"/>
    </source>
</evidence>
<evidence type="ECO:0000256" key="1">
    <source>
        <dbReference type="ARBA" id="ARBA00005189"/>
    </source>
</evidence>